<evidence type="ECO:0000256" key="1">
    <source>
        <dbReference type="SAM" id="SignalP"/>
    </source>
</evidence>
<sequence>MAKFLASIVFLLAAVVLLCDADDVSTYKVYFQAGVTAGRVKDVLKASHIPFEVKAVSAPSITIQVSKKFKKSFENVAKSELWTISIL</sequence>
<evidence type="ECO:0000313" key="2">
    <source>
        <dbReference type="EMBL" id="AYV99537.1"/>
    </source>
</evidence>
<proteinExistence type="evidence at transcript level"/>
<reference evidence="2" key="1">
    <citation type="journal article" date="2018" name="Toxins">
        <title>Buzz kill: function and proteomic composition of venom from the giant assassin fly Dolopus genitalis (Diptera: Asilidae).</title>
        <authorList>
            <person name="Walker A.A."/>
            <person name="Dobson J."/>
            <person name="Jin J."/>
            <person name="Robinson S.D."/>
            <person name="Herzig V."/>
            <person name="Vetter I."/>
            <person name="King G.F."/>
            <person name="Fry B.G."/>
        </authorList>
    </citation>
    <scope>NUCLEOTIDE SEQUENCE</scope>
    <source>
        <strain evidence="2">U-Asilidin4-Dg16</strain>
        <tissue evidence="2">Venom/thoracic glands</tissue>
    </source>
</reference>
<accession>A0A3G5BIC5</accession>
<feature type="chain" id="PRO_5017975209" evidence="1">
    <location>
        <begin position="22"/>
        <end position="87"/>
    </location>
</feature>
<name>A0A3G5BIC5_DOLGE</name>
<keyword evidence="1" id="KW-0732">Signal</keyword>
<feature type="signal peptide" evidence="1">
    <location>
        <begin position="1"/>
        <end position="21"/>
    </location>
</feature>
<dbReference type="EMBL" id="MK075134">
    <property type="protein sequence ID" value="AYV99537.1"/>
    <property type="molecule type" value="mRNA"/>
</dbReference>
<dbReference type="AlphaFoldDB" id="A0A3G5BIC5"/>
<protein>
    <submittedName>
        <fullName evidence="2">Venom polypeptide</fullName>
    </submittedName>
</protein>
<organism evidence="2">
    <name type="scientific">Dolopus genitalis</name>
    <name type="common">Giant Australian assassin fly</name>
    <name type="synonym">Asilus genitalis</name>
    <dbReference type="NCBI Taxonomy" id="2488630"/>
    <lineage>
        <taxon>Eukaryota</taxon>
        <taxon>Metazoa</taxon>
        <taxon>Ecdysozoa</taxon>
        <taxon>Arthropoda</taxon>
        <taxon>Hexapoda</taxon>
        <taxon>Insecta</taxon>
        <taxon>Pterygota</taxon>
        <taxon>Neoptera</taxon>
        <taxon>Endopterygota</taxon>
        <taxon>Diptera</taxon>
        <taxon>Brachycera</taxon>
        <taxon>Muscomorpha</taxon>
        <taxon>Asiloidea</taxon>
        <taxon>Asilidae</taxon>
        <taxon>Asilinae</taxon>
        <taxon>Dolopus</taxon>
    </lineage>
</organism>